<dbReference type="AlphaFoldDB" id="A0A124E940"/>
<sequence>MNVARMARRWRALVAMGVCAIAISGCGGVSDYDSPIINEDIPVMDIADLPDIDQTRAQMLDLIERVRDEVTRLVPASAPWNWNRDESRGGCTQEKTGRKGVSLSFANLVSTRPFTEGEWNHVLPAVQRLAAEAGLTSNDAMQNSSGNHDVRFSSDDGRTLIFASWKAALITGRIACRRSAESPPA</sequence>
<feature type="chain" id="PRO_5039517765" evidence="7">
    <location>
        <begin position="28"/>
        <end position="185"/>
    </location>
</feature>
<accession>A0A124E940</accession>
<evidence type="ECO:0000256" key="5">
    <source>
        <dbReference type="ARBA" id="ARBA00023139"/>
    </source>
</evidence>
<dbReference type="EMBL" id="BCTB01000064">
    <property type="protein sequence ID" value="GAT17711.1"/>
    <property type="molecule type" value="Genomic_DNA"/>
</dbReference>
<dbReference type="GO" id="GO:0005886">
    <property type="term" value="C:plasma membrane"/>
    <property type="evidence" value="ECO:0007669"/>
    <property type="project" value="UniProtKB-SubCell"/>
</dbReference>
<dbReference type="Proteomes" id="UP000069654">
    <property type="component" value="Unassembled WGS sequence"/>
</dbReference>
<keyword evidence="4" id="KW-0472">Membrane</keyword>
<evidence type="ECO:0000256" key="2">
    <source>
        <dbReference type="ARBA" id="ARBA00022475"/>
    </source>
</evidence>
<gene>
    <name evidence="8" type="ORF">RMCT_4680</name>
</gene>
<keyword evidence="2" id="KW-1003">Cell membrane</keyword>
<comment type="caution">
    <text evidence="8">The sequence shown here is derived from an EMBL/GenBank/DDBJ whole genome shotgun (WGS) entry which is preliminary data.</text>
</comment>
<proteinExistence type="predicted"/>
<comment type="subcellular location">
    <subcellularLocation>
        <location evidence="1">Cell membrane</location>
        <topology evidence="1">Lipid-anchor</topology>
    </subcellularLocation>
</comment>
<evidence type="ECO:0000256" key="7">
    <source>
        <dbReference type="SAM" id="SignalP"/>
    </source>
</evidence>
<dbReference type="PROSITE" id="PS51257">
    <property type="entry name" value="PROKAR_LIPOPROTEIN"/>
    <property type="match status" value="1"/>
</dbReference>
<keyword evidence="3 7" id="KW-0732">Signal</keyword>
<reference evidence="9" key="2">
    <citation type="submission" date="2016-02" db="EMBL/GenBank/DDBJ databases">
        <title>Draft genome sequence of five rapidly growing Mycobacterium species.</title>
        <authorList>
            <person name="Katahira K."/>
            <person name="Gotou Y."/>
            <person name="Iida K."/>
            <person name="Ogura Y."/>
            <person name="Hayashi T."/>
        </authorList>
    </citation>
    <scope>NUCLEOTIDE SEQUENCE [LARGE SCALE GENOMIC DNA]</scope>
    <source>
        <strain evidence="9">JCM6362</strain>
    </source>
</reference>
<name>A0A124E940_MYCTH</name>
<reference evidence="8 9" key="1">
    <citation type="journal article" date="2016" name="Genome Announc.">
        <title>Draft Genome Sequences of Five Rapidly Growing Mycobacterium Species, M. thermoresistibile, M. fortuitum subsp. acetamidolyticum, M. canariasense, M. brisbanense, and M. novocastrense.</title>
        <authorList>
            <person name="Katahira K."/>
            <person name="Ogura Y."/>
            <person name="Gotoh Y."/>
            <person name="Hayashi T."/>
        </authorList>
    </citation>
    <scope>NUCLEOTIDE SEQUENCE [LARGE SCALE GENOMIC DNA]</scope>
    <source>
        <strain evidence="8 9">JCM6362</strain>
    </source>
</reference>
<dbReference type="InterPro" id="IPR032018">
    <property type="entry name" value="LppA/LppB/LprP"/>
</dbReference>
<keyword evidence="5" id="KW-0564">Palmitate</keyword>
<evidence type="ECO:0000256" key="6">
    <source>
        <dbReference type="ARBA" id="ARBA00023288"/>
    </source>
</evidence>
<evidence type="ECO:0000313" key="8">
    <source>
        <dbReference type="EMBL" id="GAT17711.1"/>
    </source>
</evidence>
<keyword evidence="6 8" id="KW-0449">Lipoprotein</keyword>
<dbReference type="Gene3D" id="3.30.2030.20">
    <property type="match status" value="1"/>
</dbReference>
<dbReference type="Pfam" id="PF16708">
    <property type="entry name" value="LppA"/>
    <property type="match status" value="1"/>
</dbReference>
<evidence type="ECO:0000256" key="3">
    <source>
        <dbReference type="ARBA" id="ARBA00022729"/>
    </source>
</evidence>
<evidence type="ECO:0000313" key="9">
    <source>
        <dbReference type="Proteomes" id="UP000069654"/>
    </source>
</evidence>
<evidence type="ECO:0000256" key="1">
    <source>
        <dbReference type="ARBA" id="ARBA00004193"/>
    </source>
</evidence>
<dbReference type="STRING" id="1797.RMCT_4680"/>
<protein>
    <submittedName>
        <fullName evidence="8">Lipoprotein LppV</fullName>
    </submittedName>
</protein>
<evidence type="ECO:0000256" key="4">
    <source>
        <dbReference type="ARBA" id="ARBA00023136"/>
    </source>
</evidence>
<feature type="signal peptide" evidence="7">
    <location>
        <begin position="1"/>
        <end position="27"/>
    </location>
</feature>
<organism evidence="8 9">
    <name type="scientific">Mycolicibacterium thermoresistibile</name>
    <name type="common">Mycobacterium thermoresistibile</name>
    <dbReference type="NCBI Taxonomy" id="1797"/>
    <lineage>
        <taxon>Bacteria</taxon>
        <taxon>Bacillati</taxon>
        <taxon>Actinomycetota</taxon>
        <taxon>Actinomycetes</taxon>
        <taxon>Mycobacteriales</taxon>
        <taxon>Mycobacteriaceae</taxon>
        <taxon>Mycolicibacterium</taxon>
    </lineage>
</organism>